<evidence type="ECO:0000313" key="3">
    <source>
        <dbReference type="EMBL" id="MBB5539645.1"/>
    </source>
</evidence>
<reference evidence="3 4" key="1">
    <citation type="submission" date="2020-08" db="EMBL/GenBank/DDBJ databases">
        <title>Genomic Encyclopedia of Type Strains, Phase IV (KMG-V): Genome sequencing to study the core and pangenomes of soil and plant-associated prokaryotes.</title>
        <authorList>
            <person name="Whitman W."/>
        </authorList>
    </citation>
    <scope>NUCLEOTIDE SEQUENCE [LARGE SCALE GENOMIC DNA]</scope>
    <source>
        <strain evidence="3 4">SEMIA 4084</strain>
    </source>
</reference>
<evidence type="ECO:0000313" key="4">
    <source>
        <dbReference type="Proteomes" id="UP000585507"/>
    </source>
</evidence>
<gene>
    <name evidence="3" type="ORF">GGD55_006395</name>
</gene>
<dbReference type="RefSeq" id="WP_018328202.1">
    <property type="nucleotide sequence ID" value="NZ_JACHBK010000023.1"/>
</dbReference>
<feature type="coiled-coil region" evidence="1">
    <location>
        <begin position="138"/>
        <end position="165"/>
    </location>
</feature>
<comment type="caution">
    <text evidence="3">The sequence shown here is derived from an EMBL/GenBank/DDBJ whole genome shotgun (WGS) entry which is preliminary data.</text>
</comment>
<sequence length="893" mass="100244">MSIAHDIDKLRAEGRWLAAAAVYATCVETEMMSGPRWVQLAHMLKEGGALTDAEYAYRTATKVDGTDADARLHLAHLLKQQGKLSEALSEFEALAELPQATNVLQEIRGLQVALHPDNCPIAASFRLKSNDGPHRDALQRLKERQAEAEAETARLNEQLEEAAHVEKSGHPDLRRMAFGKLLDARIVPKANLVIEDNVFVATTENPQFDILFDRKGPESGWVEIELGIDSDAPVVEPIFYVEHQLQWQQFSFWRLAPRNGRFHAVCLLKGPVFRLRLDPVQFSGAFKVTFFKMRQIGLARALRAAWRIDPAAVRGALKNWHRLKNRESIEATLSQVLRYPGVDTYRRWIERFDTFTSDQIAVRQRLVARWPKPPMLTLLIACDPDQMSDVSDTLASLSTQFYASWKAHLISRRPVPPRKMLALKDLCIRDDRILVTGDLLSAVQEANDGFFVTVVAGLRLAPSALFMFAERIVTNPGAELIYGDEDHISGEMRCLPLFKPNWDPDFQASSDYIGSFVAIRHDRLRASLDSCSTSSPDWFELIARSAFQLDAQRIQHVASILSHRPLSHRGPSAAGQAQSLRQQRREIIGDVLRQAGSEVALAEGAFGLNRLMWPEPSEWPHVTLVIPTRDHATLLRKCIQSVLAMTSYPSFDIIVVDNESVETATHRYFEELKGLSNVAVLSVPGPFNFSKLNNVAIRAARGDIVGLINNDVLAIHKTWLKEMVLQAIRPEIGAVGAKLLYKSGHVQHAGIACGIGLVAGHPHKFRDRDDPGEMHRLVTPHGVSAVTAACLVVDKRKYLDVGGLDEDHLAVAFNDVDFCIKLTAAGYRNLFTPYAELFHLESITRGLDTTPEKQKRYRAEAQIVLNRWPEIIKNDPYYNINLTREREDYSPKL</sequence>
<dbReference type="PANTHER" id="PTHR43179">
    <property type="entry name" value="RHAMNOSYLTRANSFERASE WBBL"/>
    <property type="match status" value="1"/>
</dbReference>
<dbReference type="SUPFAM" id="SSF48452">
    <property type="entry name" value="TPR-like"/>
    <property type="match status" value="1"/>
</dbReference>
<dbReference type="Gene3D" id="3.90.550.10">
    <property type="entry name" value="Spore Coat Polysaccharide Biosynthesis Protein SpsA, Chain A"/>
    <property type="match status" value="1"/>
</dbReference>
<keyword evidence="1" id="KW-0175">Coiled coil</keyword>
<name>A0A7W8XAQ6_9HYPH</name>
<dbReference type="InterPro" id="IPR029044">
    <property type="entry name" value="Nucleotide-diphossugar_trans"/>
</dbReference>
<keyword evidence="4" id="KW-1185">Reference proteome</keyword>
<dbReference type="Gene3D" id="1.25.40.10">
    <property type="entry name" value="Tetratricopeptide repeat domain"/>
    <property type="match status" value="1"/>
</dbReference>
<dbReference type="Proteomes" id="UP000585507">
    <property type="component" value="Unassembled WGS sequence"/>
</dbReference>
<dbReference type="CDD" id="cd04186">
    <property type="entry name" value="GT_2_like_c"/>
    <property type="match status" value="1"/>
</dbReference>
<evidence type="ECO:0000256" key="1">
    <source>
        <dbReference type="SAM" id="Coils"/>
    </source>
</evidence>
<dbReference type="GO" id="GO:0016740">
    <property type="term" value="F:transferase activity"/>
    <property type="evidence" value="ECO:0007669"/>
    <property type="project" value="UniProtKB-KW"/>
</dbReference>
<accession>A0A7W8XAQ6</accession>
<evidence type="ECO:0000259" key="2">
    <source>
        <dbReference type="Pfam" id="PF00535"/>
    </source>
</evidence>
<keyword evidence="3" id="KW-0808">Transferase</keyword>
<proteinExistence type="predicted"/>
<dbReference type="PANTHER" id="PTHR43179:SF7">
    <property type="entry name" value="RHAMNOSYLTRANSFERASE WBBL"/>
    <property type="match status" value="1"/>
</dbReference>
<feature type="domain" description="Glycosyltransferase 2-like" evidence="2">
    <location>
        <begin position="624"/>
        <end position="743"/>
    </location>
</feature>
<dbReference type="SUPFAM" id="SSF53448">
    <property type="entry name" value="Nucleotide-diphospho-sugar transferases"/>
    <property type="match status" value="1"/>
</dbReference>
<dbReference type="Pfam" id="PF00535">
    <property type="entry name" value="Glycos_transf_2"/>
    <property type="match status" value="1"/>
</dbReference>
<organism evidence="3 4">
    <name type="scientific">Rhizobium giardinii</name>
    <dbReference type="NCBI Taxonomy" id="56731"/>
    <lineage>
        <taxon>Bacteria</taxon>
        <taxon>Pseudomonadati</taxon>
        <taxon>Pseudomonadota</taxon>
        <taxon>Alphaproteobacteria</taxon>
        <taxon>Hyphomicrobiales</taxon>
        <taxon>Rhizobiaceae</taxon>
        <taxon>Rhizobium/Agrobacterium group</taxon>
        <taxon>Rhizobium</taxon>
    </lineage>
</organism>
<dbReference type="EMBL" id="JACHBK010000023">
    <property type="protein sequence ID" value="MBB5539645.1"/>
    <property type="molecule type" value="Genomic_DNA"/>
</dbReference>
<dbReference type="InterPro" id="IPR001173">
    <property type="entry name" value="Glyco_trans_2-like"/>
</dbReference>
<dbReference type="InterPro" id="IPR011990">
    <property type="entry name" value="TPR-like_helical_dom_sf"/>
</dbReference>
<dbReference type="AlphaFoldDB" id="A0A7W8XAQ6"/>
<protein>
    <submittedName>
        <fullName evidence="3">GT2 family glycosyltransferase</fullName>
    </submittedName>
</protein>